<keyword evidence="1" id="KW-0808">Transferase</keyword>
<reference evidence="2" key="1">
    <citation type="submission" date="2021-01" db="EMBL/GenBank/DDBJ databases">
        <title>Marivirga aurantiaca sp. nov., isolated from intertidal surface sediments.</title>
        <authorList>
            <person name="Zhang M."/>
        </authorList>
    </citation>
    <scope>NUCLEOTIDE SEQUENCE</scope>
    <source>
        <strain evidence="2">S37H4</strain>
    </source>
</reference>
<proteinExistence type="predicted"/>
<sequence>MNTFSKNNQNHLPNLLVAGVAKSGTSSLHQYLSQHSEIFMSKRKEPRFITSQVMDFPMGGPKDRKVESWYIKDFESYKNLFSEAKDESIRGESSADTFYFYEKTIPVIKQYLGDPKIIIILRNPVSRAFSAYQHLRRDEREHLSFEEALEVEYQRIRDNYELIYHYKAVSMYADALTAFLDNFSHVKVVINEELSDNPHENLKEIFNFLGVESEVEVNTATRYNLSGIPRFRYLHEMLFEGKKFMDYTRPVARFFFSAKTRKKISRTLMEKNLQRTHINEHTKIELIEYFREDIQRTEKILNRNLSHWLS</sequence>
<comment type="caution">
    <text evidence="2">The sequence shown here is derived from an EMBL/GenBank/DDBJ whole genome shotgun (WGS) entry which is preliminary data.</text>
</comment>
<evidence type="ECO:0000313" key="2">
    <source>
        <dbReference type="EMBL" id="MBK6266525.1"/>
    </source>
</evidence>
<dbReference type="Proteomes" id="UP000611723">
    <property type="component" value="Unassembled WGS sequence"/>
</dbReference>
<dbReference type="InterPro" id="IPR037359">
    <property type="entry name" value="NST/OST"/>
</dbReference>
<keyword evidence="3" id="KW-1185">Reference proteome</keyword>
<dbReference type="Gene3D" id="3.40.50.300">
    <property type="entry name" value="P-loop containing nucleotide triphosphate hydrolases"/>
    <property type="match status" value="1"/>
</dbReference>
<gene>
    <name evidence="2" type="ORF">JKA74_15880</name>
</gene>
<organism evidence="2 3">
    <name type="scientific">Marivirga aurantiaca</name>
    <dbReference type="NCBI Taxonomy" id="2802615"/>
    <lineage>
        <taxon>Bacteria</taxon>
        <taxon>Pseudomonadati</taxon>
        <taxon>Bacteroidota</taxon>
        <taxon>Cytophagia</taxon>
        <taxon>Cytophagales</taxon>
        <taxon>Marivirgaceae</taxon>
        <taxon>Marivirga</taxon>
    </lineage>
</organism>
<dbReference type="GO" id="GO:0008146">
    <property type="term" value="F:sulfotransferase activity"/>
    <property type="evidence" value="ECO:0007669"/>
    <property type="project" value="InterPro"/>
</dbReference>
<evidence type="ECO:0000256" key="1">
    <source>
        <dbReference type="ARBA" id="ARBA00022679"/>
    </source>
</evidence>
<dbReference type="PANTHER" id="PTHR10605:SF56">
    <property type="entry name" value="BIFUNCTIONAL HEPARAN SULFATE N-DEACETYLASE_N-SULFOTRANSFERASE"/>
    <property type="match status" value="1"/>
</dbReference>
<dbReference type="AlphaFoldDB" id="A0A934X1C7"/>
<dbReference type="PANTHER" id="PTHR10605">
    <property type="entry name" value="HEPARAN SULFATE SULFOTRANSFERASE"/>
    <property type="match status" value="1"/>
</dbReference>
<name>A0A934X1C7_9BACT</name>
<dbReference type="EMBL" id="JAEQBW010000008">
    <property type="protein sequence ID" value="MBK6266525.1"/>
    <property type="molecule type" value="Genomic_DNA"/>
</dbReference>
<accession>A0A934X1C7</accession>
<evidence type="ECO:0000313" key="3">
    <source>
        <dbReference type="Proteomes" id="UP000611723"/>
    </source>
</evidence>
<dbReference type="InterPro" id="IPR027417">
    <property type="entry name" value="P-loop_NTPase"/>
</dbReference>
<protein>
    <submittedName>
        <fullName evidence="2">Sulfotransferase</fullName>
    </submittedName>
</protein>
<dbReference type="Pfam" id="PF13469">
    <property type="entry name" value="Sulfotransfer_3"/>
    <property type="match status" value="1"/>
</dbReference>
<dbReference type="SUPFAM" id="SSF52540">
    <property type="entry name" value="P-loop containing nucleoside triphosphate hydrolases"/>
    <property type="match status" value="1"/>
</dbReference>
<dbReference type="RefSeq" id="WP_201432206.1">
    <property type="nucleotide sequence ID" value="NZ_JAEQBW010000008.1"/>
</dbReference>